<dbReference type="CDD" id="cd01639">
    <property type="entry name" value="IMPase"/>
    <property type="match status" value="1"/>
</dbReference>
<dbReference type="InterPro" id="IPR000760">
    <property type="entry name" value="Inositol_monophosphatase-like"/>
</dbReference>
<dbReference type="EMBL" id="SMMX01000012">
    <property type="protein sequence ID" value="TDA20992.1"/>
    <property type="molecule type" value="Genomic_DNA"/>
</dbReference>
<evidence type="ECO:0000313" key="8">
    <source>
        <dbReference type="EMBL" id="TDA20992.1"/>
    </source>
</evidence>
<keyword evidence="4 7" id="KW-0378">Hydrolase</keyword>
<dbReference type="GO" id="GO:0046872">
    <property type="term" value="F:metal ion binding"/>
    <property type="evidence" value="ECO:0007669"/>
    <property type="project" value="UniProtKB-KW"/>
</dbReference>
<dbReference type="Proteomes" id="UP000295710">
    <property type="component" value="Unassembled WGS sequence"/>
</dbReference>
<dbReference type="PANTHER" id="PTHR20854">
    <property type="entry name" value="INOSITOL MONOPHOSPHATASE"/>
    <property type="match status" value="1"/>
</dbReference>
<comment type="catalytic activity">
    <reaction evidence="1 7">
        <text>a myo-inositol phosphate + H2O = myo-inositol + phosphate</text>
        <dbReference type="Rhea" id="RHEA:24056"/>
        <dbReference type="ChEBI" id="CHEBI:15377"/>
        <dbReference type="ChEBI" id="CHEBI:17268"/>
        <dbReference type="ChEBI" id="CHEBI:43474"/>
        <dbReference type="ChEBI" id="CHEBI:84139"/>
        <dbReference type="EC" id="3.1.3.25"/>
    </reaction>
</comment>
<evidence type="ECO:0000256" key="1">
    <source>
        <dbReference type="ARBA" id="ARBA00001033"/>
    </source>
</evidence>
<comment type="similarity">
    <text evidence="7">Belongs to the inositol monophosphatase superfamily.</text>
</comment>
<feature type="binding site" evidence="6">
    <location>
        <position position="62"/>
    </location>
    <ligand>
        <name>Mg(2+)</name>
        <dbReference type="ChEBI" id="CHEBI:18420"/>
        <label>1</label>
        <note>catalytic</note>
    </ligand>
</feature>
<dbReference type="Gene3D" id="3.40.190.80">
    <property type="match status" value="1"/>
</dbReference>
<keyword evidence="9" id="KW-1185">Reference proteome</keyword>
<dbReference type="PANTHER" id="PTHR20854:SF4">
    <property type="entry name" value="INOSITOL-1-MONOPHOSPHATASE-RELATED"/>
    <property type="match status" value="1"/>
</dbReference>
<dbReference type="InterPro" id="IPR033942">
    <property type="entry name" value="IMPase"/>
</dbReference>
<dbReference type="AlphaFoldDB" id="A0A4R4FBP8"/>
<evidence type="ECO:0000256" key="5">
    <source>
        <dbReference type="ARBA" id="ARBA00022842"/>
    </source>
</evidence>
<comment type="cofactor">
    <cofactor evidence="2 6 7">
        <name>Mg(2+)</name>
        <dbReference type="ChEBI" id="CHEBI:18420"/>
    </cofactor>
</comment>
<name>A0A4R4FBP8_9FIRM</name>
<dbReference type="PRINTS" id="PR01959">
    <property type="entry name" value="SBIMPHPHTASE"/>
</dbReference>
<dbReference type="Pfam" id="PF00459">
    <property type="entry name" value="Inositol_P"/>
    <property type="match status" value="1"/>
</dbReference>
<sequence>MDIQKIISLVTKTQGLIKNREMAAHVEEKGLADYVTQVDIAVQNFLKKELFALAPDIQFLGEETGLQEIKADSFWILDPVDGTTNLMHDYQHSVVSLALCRQGEIVMGIVYDPFHEEVFSAIKGKGSFLNGQPIHISNEKRLSDTIIGLGTAKRELADENFARFRRVFGQCQDVRRIGSAALELAYTACGRQGGYFEIYLNPWDYAAGMLLIQEAGGKVTDFTGKPLDPRKGGSVAGTNGYIHTELLNLL</sequence>
<dbReference type="RefSeq" id="WP_132278902.1">
    <property type="nucleotide sequence ID" value="NZ_JAOBST010000034.1"/>
</dbReference>
<dbReference type="InterPro" id="IPR022337">
    <property type="entry name" value="Inositol_monophosphatase_SuhB"/>
</dbReference>
<dbReference type="PRINTS" id="PR00377">
    <property type="entry name" value="IMPHPHTASES"/>
</dbReference>
<comment type="caution">
    <text evidence="8">The sequence shown here is derived from an EMBL/GenBank/DDBJ whole genome shotgun (WGS) entry which is preliminary data.</text>
</comment>
<evidence type="ECO:0000256" key="3">
    <source>
        <dbReference type="ARBA" id="ARBA00022723"/>
    </source>
</evidence>
<dbReference type="EC" id="3.1.3.25" evidence="7"/>
<evidence type="ECO:0000256" key="2">
    <source>
        <dbReference type="ARBA" id="ARBA00001946"/>
    </source>
</evidence>
<feature type="binding site" evidence="6">
    <location>
        <position position="78"/>
    </location>
    <ligand>
        <name>Mg(2+)</name>
        <dbReference type="ChEBI" id="CHEBI:18420"/>
        <label>1</label>
        <note>catalytic</note>
    </ligand>
</feature>
<dbReference type="InterPro" id="IPR020550">
    <property type="entry name" value="Inositol_monophosphatase_CS"/>
</dbReference>
<dbReference type="GO" id="GO:0006020">
    <property type="term" value="P:inositol metabolic process"/>
    <property type="evidence" value="ECO:0007669"/>
    <property type="project" value="TreeGrafter"/>
</dbReference>
<dbReference type="GO" id="GO:0046854">
    <property type="term" value="P:phosphatidylinositol phosphate biosynthetic process"/>
    <property type="evidence" value="ECO:0007669"/>
    <property type="project" value="InterPro"/>
</dbReference>
<dbReference type="SUPFAM" id="SSF56655">
    <property type="entry name" value="Carbohydrate phosphatase"/>
    <property type="match status" value="1"/>
</dbReference>
<evidence type="ECO:0000256" key="7">
    <source>
        <dbReference type="RuleBase" id="RU364068"/>
    </source>
</evidence>
<keyword evidence="3 6" id="KW-0479">Metal-binding</keyword>
<keyword evidence="5 6" id="KW-0460">Magnesium</keyword>
<dbReference type="GO" id="GO:0008934">
    <property type="term" value="F:inositol monophosphate 1-phosphatase activity"/>
    <property type="evidence" value="ECO:0007669"/>
    <property type="project" value="InterPro"/>
</dbReference>
<protein>
    <recommendedName>
        <fullName evidence="7">Inositol-1-monophosphatase</fullName>
        <ecNumber evidence="7">3.1.3.25</ecNumber>
    </recommendedName>
</protein>
<organism evidence="8 9">
    <name type="scientific">Extibacter muris</name>
    <dbReference type="NCBI Taxonomy" id="1796622"/>
    <lineage>
        <taxon>Bacteria</taxon>
        <taxon>Bacillati</taxon>
        <taxon>Bacillota</taxon>
        <taxon>Clostridia</taxon>
        <taxon>Lachnospirales</taxon>
        <taxon>Lachnospiraceae</taxon>
        <taxon>Extibacter</taxon>
    </lineage>
</organism>
<evidence type="ECO:0000313" key="9">
    <source>
        <dbReference type="Proteomes" id="UP000295710"/>
    </source>
</evidence>
<proteinExistence type="inferred from homology"/>
<feature type="binding site" evidence="6">
    <location>
        <position position="204"/>
    </location>
    <ligand>
        <name>Mg(2+)</name>
        <dbReference type="ChEBI" id="CHEBI:18420"/>
        <label>1</label>
        <note>catalytic</note>
    </ligand>
</feature>
<dbReference type="Gene3D" id="3.30.540.10">
    <property type="entry name" value="Fructose-1,6-Bisphosphatase, subunit A, domain 1"/>
    <property type="match status" value="1"/>
</dbReference>
<evidence type="ECO:0000256" key="6">
    <source>
        <dbReference type="PIRSR" id="PIRSR600760-2"/>
    </source>
</evidence>
<evidence type="ECO:0000256" key="4">
    <source>
        <dbReference type="ARBA" id="ARBA00022801"/>
    </source>
</evidence>
<dbReference type="PROSITE" id="PS00630">
    <property type="entry name" value="IMP_2"/>
    <property type="match status" value="1"/>
</dbReference>
<feature type="binding site" evidence="6">
    <location>
        <position position="81"/>
    </location>
    <ligand>
        <name>Mg(2+)</name>
        <dbReference type="ChEBI" id="CHEBI:18420"/>
        <label>1</label>
        <note>catalytic</note>
    </ligand>
</feature>
<dbReference type="GO" id="GO:0007165">
    <property type="term" value="P:signal transduction"/>
    <property type="evidence" value="ECO:0007669"/>
    <property type="project" value="TreeGrafter"/>
</dbReference>
<reference evidence="8 9" key="1">
    <citation type="journal article" date="2016" name="Nat. Microbiol.">
        <title>The Mouse Intestinal Bacterial Collection (miBC) provides host-specific insight into cultured diversity and functional potential of the gut microbiota.</title>
        <authorList>
            <person name="Lagkouvardos I."/>
            <person name="Pukall R."/>
            <person name="Abt B."/>
            <person name="Foesel B.U."/>
            <person name="Meier-Kolthoff J.P."/>
            <person name="Kumar N."/>
            <person name="Bresciani A."/>
            <person name="Martinez I."/>
            <person name="Just S."/>
            <person name="Ziegler C."/>
            <person name="Brugiroux S."/>
            <person name="Garzetti D."/>
            <person name="Wenning M."/>
            <person name="Bui T.P."/>
            <person name="Wang J."/>
            <person name="Hugenholtz F."/>
            <person name="Plugge C.M."/>
            <person name="Peterson D.A."/>
            <person name="Hornef M.W."/>
            <person name="Baines J.F."/>
            <person name="Smidt H."/>
            <person name="Walter J."/>
            <person name="Kristiansen K."/>
            <person name="Nielsen H.B."/>
            <person name="Haller D."/>
            <person name="Overmann J."/>
            <person name="Stecher B."/>
            <person name="Clavel T."/>
        </authorList>
    </citation>
    <scope>NUCLEOTIDE SEQUENCE [LARGE SCALE GENOMIC DNA]</scope>
    <source>
        <strain evidence="8 9">DSM 28560</strain>
    </source>
</reference>
<accession>A0A4R4FBP8</accession>
<gene>
    <name evidence="8" type="ORF">E1963_13580</name>
</gene>